<evidence type="ECO:0000259" key="2">
    <source>
        <dbReference type="PROSITE" id="PS50263"/>
    </source>
</evidence>
<comment type="caution">
    <text evidence="3">The sequence shown here is derived from an EMBL/GenBank/DDBJ whole genome shotgun (WGS) entry which is preliminary data.</text>
</comment>
<sequence>MAASAAAALAHALLTARAIENQMYVIACNATGRTGDDHFFGHLAIIDPWGEWIAEGGESEEIITGCIDLALVQQVRQRIPVFKDRRPELYEL</sequence>
<evidence type="ECO:0000313" key="3">
    <source>
        <dbReference type="EMBL" id="GGG11884.1"/>
    </source>
</evidence>
<dbReference type="Pfam" id="PF00795">
    <property type="entry name" value="CN_hydrolase"/>
    <property type="match status" value="1"/>
</dbReference>
<keyword evidence="4" id="KW-1185">Reference proteome</keyword>
<dbReference type="Proteomes" id="UP000608420">
    <property type="component" value="Unassembled WGS sequence"/>
</dbReference>
<dbReference type="EMBL" id="BMIW01000032">
    <property type="protein sequence ID" value="GGG11884.1"/>
    <property type="molecule type" value="Genomic_DNA"/>
</dbReference>
<name>A0ABQ1W353_9BACL</name>
<gene>
    <name evidence="3" type="ORF">GCM10010913_37100</name>
</gene>
<feature type="domain" description="CN hydrolase" evidence="2">
    <location>
        <begin position="1"/>
        <end position="69"/>
    </location>
</feature>
<dbReference type="Gene3D" id="3.60.110.10">
    <property type="entry name" value="Carbon-nitrogen hydrolase"/>
    <property type="match status" value="1"/>
</dbReference>
<accession>A0ABQ1W353</accession>
<dbReference type="PROSITE" id="PS50263">
    <property type="entry name" value="CN_HYDROLASE"/>
    <property type="match status" value="1"/>
</dbReference>
<dbReference type="InterPro" id="IPR036526">
    <property type="entry name" value="C-N_Hydrolase_sf"/>
</dbReference>
<proteinExistence type="inferred from homology"/>
<protein>
    <recommendedName>
        <fullName evidence="2">CN hydrolase domain-containing protein</fullName>
    </recommendedName>
</protein>
<reference evidence="4" key="1">
    <citation type="journal article" date="2019" name="Int. J. Syst. Evol. Microbiol.">
        <title>The Global Catalogue of Microorganisms (GCM) 10K type strain sequencing project: providing services to taxonomists for standard genome sequencing and annotation.</title>
        <authorList>
            <consortium name="The Broad Institute Genomics Platform"/>
            <consortium name="The Broad Institute Genome Sequencing Center for Infectious Disease"/>
            <person name="Wu L."/>
            <person name="Ma J."/>
        </authorList>
    </citation>
    <scope>NUCLEOTIDE SEQUENCE [LARGE SCALE GENOMIC DNA]</scope>
    <source>
        <strain evidence="4">CGMCC 1.15420</strain>
    </source>
</reference>
<dbReference type="SUPFAM" id="SSF56317">
    <property type="entry name" value="Carbon-nitrogen hydrolase"/>
    <property type="match status" value="1"/>
</dbReference>
<comment type="similarity">
    <text evidence="1">Belongs to the carbon-nitrogen hydrolase superfamily. NIT1/NIT2 family.</text>
</comment>
<evidence type="ECO:0000313" key="4">
    <source>
        <dbReference type="Proteomes" id="UP000608420"/>
    </source>
</evidence>
<dbReference type="PANTHER" id="PTHR23088:SF27">
    <property type="entry name" value="DEAMINATED GLUTATHIONE AMIDASE"/>
    <property type="match status" value="1"/>
</dbReference>
<dbReference type="InterPro" id="IPR003010">
    <property type="entry name" value="C-N_Hydrolase"/>
</dbReference>
<evidence type="ECO:0000256" key="1">
    <source>
        <dbReference type="ARBA" id="ARBA00010613"/>
    </source>
</evidence>
<organism evidence="3 4">
    <name type="scientific">Paenibacillus aceti</name>
    <dbReference type="NCBI Taxonomy" id="1820010"/>
    <lineage>
        <taxon>Bacteria</taxon>
        <taxon>Bacillati</taxon>
        <taxon>Bacillota</taxon>
        <taxon>Bacilli</taxon>
        <taxon>Bacillales</taxon>
        <taxon>Paenibacillaceae</taxon>
        <taxon>Paenibacillus</taxon>
    </lineage>
</organism>
<dbReference type="PANTHER" id="PTHR23088">
    <property type="entry name" value="NITRILASE-RELATED"/>
    <property type="match status" value="1"/>
</dbReference>